<dbReference type="KEGG" id="hazt:108683415"/>
<protein>
    <submittedName>
        <fullName evidence="4">Pro-resilin</fullName>
    </submittedName>
</protein>
<evidence type="ECO:0000313" key="3">
    <source>
        <dbReference type="Proteomes" id="UP000694843"/>
    </source>
</evidence>
<dbReference type="PROSITE" id="PS51155">
    <property type="entry name" value="CHIT_BIND_RR_2"/>
    <property type="match status" value="1"/>
</dbReference>
<dbReference type="PANTHER" id="PTHR12236">
    <property type="entry name" value="STRUCTURAL CONTITUENT OF CUTICLE"/>
    <property type="match status" value="1"/>
</dbReference>
<name>A0A8B7PRT8_HYAAZ</name>
<dbReference type="GO" id="GO:0042302">
    <property type="term" value="F:structural constituent of cuticle"/>
    <property type="evidence" value="ECO:0007669"/>
    <property type="project" value="UniProtKB-UniRule"/>
</dbReference>
<gene>
    <name evidence="4" type="primary">LOC108683415</name>
</gene>
<dbReference type="InterPro" id="IPR051217">
    <property type="entry name" value="Insect_Cuticle_Struc_Prot"/>
</dbReference>
<keyword evidence="1 2" id="KW-0193">Cuticle</keyword>
<dbReference type="GeneID" id="108683415"/>
<dbReference type="InterPro" id="IPR000618">
    <property type="entry name" value="Insect_cuticle"/>
</dbReference>
<keyword evidence="3" id="KW-1185">Reference proteome</keyword>
<sequence length="145" mass="16668">MTRGNRGAVRPAVYKPAHRYGSSHSFFDRRQVNTLMMKAALLIVVVAIVSGTLARPQNQQYSYDYDDAKYDFSWNVDSVDYNKNLVQYGQREQRDGAYTKGEYYVLLPDTRLMKVEYYADATGFHPTYTFEGTAVYPDTPGYQGR</sequence>
<dbReference type="OrthoDB" id="6425109at2759"/>
<reference evidence="4" key="1">
    <citation type="submission" date="2025-08" db="UniProtKB">
        <authorList>
            <consortium name="RefSeq"/>
        </authorList>
    </citation>
    <scope>IDENTIFICATION</scope>
    <source>
        <tissue evidence="4">Whole organism</tissue>
    </source>
</reference>
<accession>A0A8B7PRT8</accession>
<evidence type="ECO:0000256" key="2">
    <source>
        <dbReference type="PROSITE-ProRule" id="PRU00497"/>
    </source>
</evidence>
<organism evidence="3 4">
    <name type="scientific">Hyalella azteca</name>
    <name type="common">Amphipod</name>
    <dbReference type="NCBI Taxonomy" id="294128"/>
    <lineage>
        <taxon>Eukaryota</taxon>
        <taxon>Metazoa</taxon>
        <taxon>Ecdysozoa</taxon>
        <taxon>Arthropoda</taxon>
        <taxon>Crustacea</taxon>
        <taxon>Multicrustacea</taxon>
        <taxon>Malacostraca</taxon>
        <taxon>Eumalacostraca</taxon>
        <taxon>Peracarida</taxon>
        <taxon>Amphipoda</taxon>
        <taxon>Senticaudata</taxon>
        <taxon>Talitrida</taxon>
        <taxon>Talitroidea</taxon>
        <taxon>Hyalellidae</taxon>
        <taxon>Hyalella</taxon>
    </lineage>
</organism>
<dbReference type="GO" id="GO:0005615">
    <property type="term" value="C:extracellular space"/>
    <property type="evidence" value="ECO:0007669"/>
    <property type="project" value="TreeGrafter"/>
</dbReference>
<dbReference type="AlphaFoldDB" id="A0A8B7PRT8"/>
<dbReference type="PANTHER" id="PTHR12236:SF79">
    <property type="entry name" value="CUTICULAR PROTEIN 50CB-RELATED"/>
    <property type="match status" value="1"/>
</dbReference>
<evidence type="ECO:0000313" key="4">
    <source>
        <dbReference type="RefSeq" id="XP_018028216.1"/>
    </source>
</evidence>
<dbReference type="Proteomes" id="UP000694843">
    <property type="component" value="Unplaced"/>
</dbReference>
<proteinExistence type="predicted"/>
<evidence type="ECO:0000256" key="1">
    <source>
        <dbReference type="ARBA" id="ARBA00022460"/>
    </source>
</evidence>
<dbReference type="Pfam" id="PF00379">
    <property type="entry name" value="Chitin_bind_4"/>
    <property type="match status" value="1"/>
</dbReference>
<dbReference type="GO" id="GO:0031012">
    <property type="term" value="C:extracellular matrix"/>
    <property type="evidence" value="ECO:0007669"/>
    <property type="project" value="TreeGrafter"/>
</dbReference>
<dbReference type="RefSeq" id="XP_018028216.1">
    <property type="nucleotide sequence ID" value="XM_018172727.1"/>
</dbReference>